<keyword evidence="7" id="KW-0732">Signal</keyword>
<feature type="chain" id="PRO_5040375998" evidence="7">
    <location>
        <begin position="32"/>
        <end position="474"/>
    </location>
</feature>
<keyword evidence="10" id="KW-1185">Reference proteome</keyword>
<dbReference type="Proteomes" id="UP001152320">
    <property type="component" value="Chromosome 6"/>
</dbReference>
<sequence>MNLRHIGGKFSNTLTILHLFTSMHILHCVTSEKAVVSFTEEQVQTIHRFQAEKRMRLVKLDPVEVGHVRLMELEPGKFFYVKTAATNPGIFLIPDFLSHEECERIKSLAIKAGMRVSRTIYKLHFQEGMNDTFYNKETFEAFDKNGDSFLNMSEAQPALSKIEGVSSLTHSLFACLLDDILDADSDRWLNLLEFQRIPLVMKNVEKWMLKYKGGITDPYELKRRAKGLDRNSKQTWLSRQTYDESQTITNRVIALTGLHPDIVKTSEQLQVVHYTPGGHYHSHHDSSDIYNYSCSHTRHLFPSDPKSHLREDRLCRFMTILYFLADTEQGGETAFPAADNATFSTTIYLKNNTWIDPSDLTNHCKDANLVVKPRKGTAVMWYNHYLDPETEWLGDKNLFSLHGGCDVIKGEKWIANNWITVDNNYDVQMKFHYQQLYELKETKTEEVETTLQENEKTDQEIRSPEIIETIRDEL</sequence>
<evidence type="ECO:0000256" key="5">
    <source>
        <dbReference type="ARBA" id="ARBA00023002"/>
    </source>
</evidence>
<reference evidence="9" key="1">
    <citation type="submission" date="2021-10" db="EMBL/GenBank/DDBJ databases">
        <title>Tropical sea cucumber genome reveals ecological adaptation and Cuvierian tubules defense mechanism.</title>
        <authorList>
            <person name="Chen T."/>
        </authorList>
    </citation>
    <scope>NUCLEOTIDE SEQUENCE</scope>
    <source>
        <strain evidence="9">Nanhai2018</strain>
        <tissue evidence="9">Muscle</tissue>
    </source>
</reference>
<dbReference type="InterPro" id="IPR011992">
    <property type="entry name" value="EF-hand-dom_pair"/>
</dbReference>
<protein>
    <submittedName>
        <fullName evidence="9">Transmembrane prolyl 4-hydroxylase</fullName>
    </submittedName>
</protein>
<feature type="domain" description="Fe2OG dioxygenase" evidence="8">
    <location>
        <begin position="265"/>
        <end position="421"/>
    </location>
</feature>
<dbReference type="EMBL" id="JAIZAY010000006">
    <property type="protein sequence ID" value="KAJ8040448.1"/>
    <property type="molecule type" value="Genomic_DNA"/>
</dbReference>
<dbReference type="PANTHER" id="PTHR10869">
    <property type="entry name" value="PROLYL 4-HYDROXYLASE ALPHA SUBUNIT"/>
    <property type="match status" value="1"/>
</dbReference>
<dbReference type="AlphaFoldDB" id="A0A9Q1C927"/>
<comment type="cofactor">
    <cofactor evidence="1">
        <name>L-ascorbate</name>
        <dbReference type="ChEBI" id="CHEBI:38290"/>
    </cofactor>
</comment>
<organism evidence="9 10">
    <name type="scientific">Holothuria leucospilota</name>
    <name type="common">Black long sea cucumber</name>
    <name type="synonym">Mertensiothuria leucospilota</name>
    <dbReference type="NCBI Taxonomy" id="206669"/>
    <lineage>
        <taxon>Eukaryota</taxon>
        <taxon>Metazoa</taxon>
        <taxon>Echinodermata</taxon>
        <taxon>Eleutherozoa</taxon>
        <taxon>Echinozoa</taxon>
        <taxon>Holothuroidea</taxon>
        <taxon>Aspidochirotacea</taxon>
        <taxon>Aspidochirotida</taxon>
        <taxon>Holothuriidae</taxon>
        <taxon>Holothuria</taxon>
    </lineage>
</organism>
<evidence type="ECO:0000313" key="9">
    <source>
        <dbReference type="EMBL" id="KAJ8040448.1"/>
    </source>
</evidence>
<evidence type="ECO:0000259" key="8">
    <source>
        <dbReference type="PROSITE" id="PS51471"/>
    </source>
</evidence>
<evidence type="ECO:0000256" key="4">
    <source>
        <dbReference type="ARBA" id="ARBA00022964"/>
    </source>
</evidence>
<evidence type="ECO:0000256" key="6">
    <source>
        <dbReference type="ARBA" id="ARBA00023004"/>
    </source>
</evidence>
<gene>
    <name evidence="9" type="ORF">HOLleu_14743</name>
</gene>
<evidence type="ECO:0000256" key="1">
    <source>
        <dbReference type="ARBA" id="ARBA00001961"/>
    </source>
</evidence>
<proteinExistence type="predicted"/>
<dbReference type="InterPro" id="IPR045054">
    <property type="entry name" value="P4HA-like"/>
</dbReference>
<dbReference type="OrthoDB" id="420380at2759"/>
<dbReference type="Pfam" id="PF13640">
    <property type="entry name" value="2OG-FeII_Oxy_3"/>
    <property type="match status" value="1"/>
</dbReference>
<keyword evidence="5" id="KW-0560">Oxidoreductase</keyword>
<dbReference type="InterPro" id="IPR006620">
    <property type="entry name" value="Pro_4_hyd_alph"/>
</dbReference>
<dbReference type="SMART" id="SM00702">
    <property type="entry name" value="P4Hc"/>
    <property type="match status" value="1"/>
</dbReference>
<keyword evidence="6" id="KW-0408">Iron</keyword>
<evidence type="ECO:0000256" key="3">
    <source>
        <dbReference type="ARBA" id="ARBA00022896"/>
    </source>
</evidence>
<evidence type="ECO:0000313" key="10">
    <source>
        <dbReference type="Proteomes" id="UP001152320"/>
    </source>
</evidence>
<dbReference type="GO" id="GO:0005783">
    <property type="term" value="C:endoplasmic reticulum"/>
    <property type="evidence" value="ECO:0007669"/>
    <property type="project" value="TreeGrafter"/>
</dbReference>
<dbReference type="SUPFAM" id="SSF47473">
    <property type="entry name" value="EF-hand"/>
    <property type="match status" value="1"/>
</dbReference>
<dbReference type="GO" id="GO:0031418">
    <property type="term" value="F:L-ascorbic acid binding"/>
    <property type="evidence" value="ECO:0007669"/>
    <property type="project" value="UniProtKB-KW"/>
</dbReference>
<keyword evidence="4" id="KW-0223">Dioxygenase</keyword>
<dbReference type="Gene3D" id="2.60.120.620">
    <property type="entry name" value="q2cbj1_9rhob like domain"/>
    <property type="match status" value="1"/>
</dbReference>
<dbReference type="PANTHER" id="PTHR10869:SF246">
    <property type="entry name" value="TRANSMEMBRANE PROLYL 4-HYDROXYLASE"/>
    <property type="match status" value="1"/>
</dbReference>
<keyword evidence="3" id="KW-0847">Vitamin C</keyword>
<name>A0A9Q1C927_HOLLE</name>
<evidence type="ECO:0000256" key="2">
    <source>
        <dbReference type="ARBA" id="ARBA00022723"/>
    </source>
</evidence>
<comment type="caution">
    <text evidence="9">The sequence shown here is derived from an EMBL/GenBank/DDBJ whole genome shotgun (WGS) entry which is preliminary data.</text>
</comment>
<dbReference type="InterPro" id="IPR005123">
    <property type="entry name" value="Oxoglu/Fe-dep_dioxygenase_dom"/>
</dbReference>
<keyword evidence="9" id="KW-0812">Transmembrane</keyword>
<keyword evidence="2" id="KW-0479">Metal-binding</keyword>
<accession>A0A9Q1C927</accession>
<dbReference type="GO" id="GO:0005506">
    <property type="term" value="F:iron ion binding"/>
    <property type="evidence" value="ECO:0007669"/>
    <property type="project" value="InterPro"/>
</dbReference>
<evidence type="ECO:0000256" key="7">
    <source>
        <dbReference type="SAM" id="SignalP"/>
    </source>
</evidence>
<dbReference type="InterPro" id="IPR044862">
    <property type="entry name" value="Pro_4_hyd_alph_FE2OG_OXY"/>
</dbReference>
<keyword evidence="9" id="KW-0472">Membrane</keyword>
<dbReference type="PROSITE" id="PS51471">
    <property type="entry name" value="FE2OG_OXY"/>
    <property type="match status" value="1"/>
</dbReference>
<dbReference type="GO" id="GO:0004656">
    <property type="term" value="F:procollagen-proline 4-dioxygenase activity"/>
    <property type="evidence" value="ECO:0007669"/>
    <property type="project" value="TreeGrafter"/>
</dbReference>
<feature type="signal peptide" evidence="7">
    <location>
        <begin position="1"/>
        <end position="31"/>
    </location>
</feature>